<sequence length="346" mass="41635">MSKLNIDIILSILEELQNDKKSLYTCLLVNKAWCEMTVPILWKEPDRSLSRNKPHDWQIYYRARIILLHIFLEAFEFTYDYNMEKSKLSILKNEVLKLFINNDKKFISLYIPGRFNSHLFSEIEHCFSELENFYCDCDINDNILEDWEPATNFLSYLVNLVSLEIMNYEISDYTYGWNHLANASFPFLKFLRVYYVPSKTLASLIKSTKGHLIEISIDIYSYSDYEFVIQAIYQHCPNLNHIRLPILNDHIKEFQKLLINCKFLNSLEISGDFNRNELFNMLINSWKNRRPMLLIISSIRLQKQERLLLPLRQVQQNHFLQVEHLFKRYKAEGVIKDFRWRPNYYY</sequence>
<dbReference type="Proteomes" id="UP000247702">
    <property type="component" value="Unassembled WGS sequence"/>
</dbReference>
<dbReference type="EMBL" id="BEXD01004278">
    <property type="protein sequence ID" value="GBC09183.1"/>
    <property type="molecule type" value="Genomic_DNA"/>
</dbReference>
<keyword evidence="2" id="KW-1185">Reference proteome</keyword>
<name>A0A2Z6S819_9GLOM</name>
<comment type="caution">
    <text evidence="1">The sequence shown here is derived from an EMBL/GenBank/DDBJ whole genome shotgun (WGS) entry which is preliminary data.</text>
</comment>
<evidence type="ECO:0000313" key="1">
    <source>
        <dbReference type="EMBL" id="GBC09183.1"/>
    </source>
</evidence>
<organism evidence="1 2">
    <name type="scientific">Rhizophagus clarus</name>
    <dbReference type="NCBI Taxonomy" id="94130"/>
    <lineage>
        <taxon>Eukaryota</taxon>
        <taxon>Fungi</taxon>
        <taxon>Fungi incertae sedis</taxon>
        <taxon>Mucoromycota</taxon>
        <taxon>Glomeromycotina</taxon>
        <taxon>Glomeromycetes</taxon>
        <taxon>Glomerales</taxon>
        <taxon>Glomeraceae</taxon>
        <taxon>Rhizophagus</taxon>
    </lineage>
</organism>
<proteinExistence type="predicted"/>
<accession>A0A2Z6S819</accession>
<gene>
    <name evidence="1" type="ORF">RclHR1_08670007</name>
</gene>
<dbReference type="SUPFAM" id="SSF52047">
    <property type="entry name" value="RNI-like"/>
    <property type="match status" value="1"/>
</dbReference>
<evidence type="ECO:0008006" key="3">
    <source>
        <dbReference type="Google" id="ProtNLM"/>
    </source>
</evidence>
<dbReference type="Gene3D" id="3.80.10.10">
    <property type="entry name" value="Ribonuclease Inhibitor"/>
    <property type="match status" value="1"/>
</dbReference>
<protein>
    <recommendedName>
        <fullName evidence="3">F-box domain-containing protein</fullName>
    </recommendedName>
</protein>
<reference evidence="1 2" key="1">
    <citation type="submission" date="2017-11" db="EMBL/GenBank/DDBJ databases">
        <title>The genome of Rhizophagus clarus HR1 reveals common genetic basis of auxotrophy among arbuscular mycorrhizal fungi.</title>
        <authorList>
            <person name="Kobayashi Y."/>
        </authorList>
    </citation>
    <scope>NUCLEOTIDE SEQUENCE [LARGE SCALE GENOMIC DNA]</scope>
    <source>
        <strain evidence="1 2">HR1</strain>
    </source>
</reference>
<dbReference type="AlphaFoldDB" id="A0A2Z6S819"/>
<dbReference type="InterPro" id="IPR032675">
    <property type="entry name" value="LRR_dom_sf"/>
</dbReference>
<evidence type="ECO:0000313" key="2">
    <source>
        <dbReference type="Proteomes" id="UP000247702"/>
    </source>
</evidence>